<protein>
    <submittedName>
        <fullName evidence="2">Predicted protein</fullName>
    </submittedName>
</protein>
<sequence>MDEISPPIPCSKSGCKSFSSGRCDPCVHLPGVEIEITGELVTSPYMRKPSRIRNPQTLANHTGAPKTRPSNFPVSLFPVKVKPFPPKLPTPVVGSSTWVDTKNGPPVNTHKALTGACVNAGMKTPPRLAWKNLTSSAISSGGGRRMRMYVNFEGVKPGPGKPNTPATPDPTQPHPLPPESPSRLTTPGGPPNPQLLPLQPTPKPTQSNGDVMISLSPSQEKNLYGLLSIENEDDLTDLDMQLAYVVRWGKTAIAASSTGNLWGRYAGASGGGQLGTRKPGARRPSQLWTHEPRPYRRPTDVSQPWKLRKKEICSGMSRPVREEERKKREAWVVGNAQELDEPKLLY</sequence>
<reference evidence="2 3" key="1">
    <citation type="journal article" date="2008" name="Nature">
        <title>The genome of Laccaria bicolor provides insights into mycorrhizal symbiosis.</title>
        <authorList>
            <person name="Martin F."/>
            <person name="Aerts A."/>
            <person name="Ahren D."/>
            <person name="Brun A."/>
            <person name="Danchin E.G.J."/>
            <person name="Duchaussoy F."/>
            <person name="Gibon J."/>
            <person name="Kohler A."/>
            <person name="Lindquist E."/>
            <person name="Pereda V."/>
            <person name="Salamov A."/>
            <person name="Shapiro H.J."/>
            <person name="Wuyts J."/>
            <person name="Blaudez D."/>
            <person name="Buee M."/>
            <person name="Brokstein P."/>
            <person name="Canbaeck B."/>
            <person name="Cohen D."/>
            <person name="Courty P.E."/>
            <person name="Coutinho P.M."/>
            <person name="Delaruelle C."/>
            <person name="Detter J.C."/>
            <person name="Deveau A."/>
            <person name="DiFazio S."/>
            <person name="Duplessis S."/>
            <person name="Fraissinet-Tachet L."/>
            <person name="Lucic E."/>
            <person name="Frey-Klett P."/>
            <person name="Fourrey C."/>
            <person name="Feussner I."/>
            <person name="Gay G."/>
            <person name="Grimwood J."/>
            <person name="Hoegger P.J."/>
            <person name="Jain P."/>
            <person name="Kilaru S."/>
            <person name="Labbe J."/>
            <person name="Lin Y.C."/>
            <person name="Legue V."/>
            <person name="Le Tacon F."/>
            <person name="Marmeisse R."/>
            <person name="Melayah D."/>
            <person name="Montanini B."/>
            <person name="Muratet M."/>
            <person name="Nehls U."/>
            <person name="Niculita-Hirzel H."/>
            <person name="Oudot-Le Secq M.P."/>
            <person name="Peter M."/>
            <person name="Quesneville H."/>
            <person name="Rajashekar B."/>
            <person name="Reich M."/>
            <person name="Rouhier N."/>
            <person name="Schmutz J."/>
            <person name="Yin T."/>
            <person name="Chalot M."/>
            <person name="Henrissat B."/>
            <person name="Kuees U."/>
            <person name="Lucas S."/>
            <person name="Van de Peer Y."/>
            <person name="Podila G.K."/>
            <person name="Polle A."/>
            <person name="Pukkila P.J."/>
            <person name="Richardson P.M."/>
            <person name="Rouze P."/>
            <person name="Sanders I.R."/>
            <person name="Stajich J.E."/>
            <person name="Tunlid A."/>
            <person name="Tuskan G."/>
            <person name="Grigoriev I.V."/>
        </authorList>
    </citation>
    <scope>NUCLEOTIDE SEQUENCE [LARGE SCALE GENOMIC DNA]</scope>
    <source>
        <strain evidence="3">S238N-H82 / ATCC MYA-4686</strain>
    </source>
</reference>
<dbReference type="AlphaFoldDB" id="B0DPQ2"/>
<dbReference type="EMBL" id="DS547124">
    <property type="protein sequence ID" value="EDR03418.1"/>
    <property type="molecule type" value="Genomic_DNA"/>
</dbReference>
<feature type="region of interest" description="Disordered" evidence="1">
    <location>
        <begin position="152"/>
        <end position="213"/>
    </location>
</feature>
<dbReference type="Proteomes" id="UP000001194">
    <property type="component" value="Unassembled WGS sequence"/>
</dbReference>
<evidence type="ECO:0000313" key="3">
    <source>
        <dbReference type="Proteomes" id="UP000001194"/>
    </source>
</evidence>
<evidence type="ECO:0000256" key="1">
    <source>
        <dbReference type="SAM" id="MobiDB-lite"/>
    </source>
</evidence>
<keyword evidence="3" id="KW-1185">Reference proteome</keyword>
<proteinExistence type="predicted"/>
<feature type="compositionally biased region" description="Pro residues" evidence="1">
    <location>
        <begin position="159"/>
        <end position="180"/>
    </location>
</feature>
<feature type="compositionally biased region" description="Pro residues" evidence="1">
    <location>
        <begin position="188"/>
        <end position="203"/>
    </location>
</feature>
<gene>
    <name evidence="2" type="ORF">LACBIDRAFT_331517</name>
</gene>
<dbReference type="RefSeq" id="XP_001885874.1">
    <property type="nucleotide sequence ID" value="XM_001885839.1"/>
</dbReference>
<dbReference type="GeneID" id="6081503"/>
<evidence type="ECO:0000313" key="2">
    <source>
        <dbReference type="EMBL" id="EDR03418.1"/>
    </source>
</evidence>
<dbReference type="KEGG" id="lbc:LACBIDRAFT_331517"/>
<accession>B0DPQ2</accession>
<feature type="region of interest" description="Disordered" evidence="1">
    <location>
        <begin position="270"/>
        <end position="308"/>
    </location>
</feature>
<organism evidence="3">
    <name type="scientific">Laccaria bicolor (strain S238N-H82 / ATCC MYA-4686)</name>
    <name type="common">Bicoloured deceiver</name>
    <name type="synonym">Laccaria laccata var. bicolor</name>
    <dbReference type="NCBI Taxonomy" id="486041"/>
    <lineage>
        <taxon>Eukaryota</taxon>
        <taxon>Fungi</taxon>
        <taxon>Dikarya</taxon>
        <taxon>Basidiomycota</taxon>
        <taxon>Agaricomycotina</taxon>
        <taxon>Agaricomycetes</taxon>
        <taxon>Agaricomycetidae</taxon>
        <taxon>Agaricales</taxon>
        <taxon>Agaricineae</taxon>
        <taxon>Hydnangiaceae</taxon>
        <taxon>Laccaria</taxon>
    </lineage>
</organism>
<dbReference type="InParanoid" id="B0DPQ2"/>
<feature type="compositionally biased region" description="Basic and acidic residues" evidence="1">
    <location>
        <begin position="290"/>
        <end position="299"/>
    </location>
</feature>
<name>B0DPQ2_LACBS</name>
<dbReference type="HOGENOM" id="CLU_801850_0_0_1"/>